<dbReference type="AlphaFoldDB" id="R0LQZ7"/>
<gene>
    <name evidence="2" type="ORF">Anapl_00158</name>
</gene>
<evidence type="ECO:0000313" key="2">
    <source>
        <dbReference type="EMBL" id="EOB04165.1"/>
    </source>
</evidence>
<name>R0LQZ7_ANAPL</name>
<reference evidence="3" key="1">
    <citation type="journal article" date="2013" name="Nat. Genet.">
        <title>The duck genome and transcriptome provide insight into an avian influenza virus reservoir species.</title>
        <authorList>
            <person name="Huang Y."/>
            <person name="Li Y."/>
            <person name="Burt D.W."/>
            <person name="Chen H."/>
            <person name="Zhang Y."/>
            <person name="Qian W."/>
            <person name="Kim H."/>
            <person name="Gan S."/>
            <person name="Zhao Y."/>
            <person name="Li J."/>
            <person name="Yi K."/>
            <person name="Feng H."/>
            <person name="Zhu P."/>
            <person name="Li B."/>
            <person name="Liu Q."/>
            <person name="Fairley S."/>
            <person name="Magor K.E."/>
            <person name="Du Z."/>
            <person name="Hu X."/>
            <person name="Goodman L."/>
            <person name="Tafer H."/>
            <person name="Vignal A."/>
            <person name="Lee T."/>
            <person name="Kim K.W."/>
            <person name="Sheng Z."/>
            <person name="An Y."/>
            <person name="Searle S."/>
            <person name="Herrero J."/>
            <person name="Groenen M.A."/>
            <person name="Crooijmans R.P."/>
            <person name="Faraut T."/>
            <person name="Cai Q."/>
            <person name="Webster R.G."/>
            <person name="Aldridge J.R."/>
            <person name="Warren W.C."/>
            <person name="Bartschat S."/>
            <person name="Kehr S."/>
            <person name="Marz M."/>
            <person name="Stadler P.F."/>
            <person name="Smith J."/>
            <person name="Kraus R.H."/>
            <person name="Zhao Y."/>
            <person name="Ren L."/>
            <person name="Fei J."/>
            <person name="Morisson M."/>
            <person name="Kaiser P."/>
            <person name="Griffin D.K."/>
            <person name="Rao M."/>
            <person name="Pitel F."/>
            <person name="Wang J."/>
            <person name="Li N."/>
        </authorList>
    </citation>
    <scope>NUCLEOTIDE SEQUENCE [LARGE SCALE GENOMIC DNA]</scope>
</reference>
<evidence type="ECO:0000256" key="1">
    <source>
        <dbReference type="SAM" id="MobiDB-lite"/>
    </source>
</evidence>
<evidence type="ECO:0000313" key="3">
    <source>
        <dbReference type="Proteomes" id="UP000296049"/>
    </source>
</evidence>
<feature type="region of interest" description="Disordered" evidence="1">
    <location>
        <begin position="384"/>
        <end position="413"/>
    </location>
</feature>
<dbReference type="Proteomes" id="UP000296049">
    <property type="component" value="Unassembled WGS sequence"/>
</dbReference>
<keyword evidence="3" id="KW-1185">Reference proteome</keyword>
<dbReference type="EMBL" id="KB742808">
    <property type="protein sequence ID" value="EOB04165.1"/>
    <property type="molecule type" value="Genomic_DNA"/>
</dbReference>
<sequence length="675" mass="75401">MHLKSSHNPSVQPFLNILVFMQQQKTANAVGRQSQIQPSVTGREILTSLQSIEERLLFKNDIYFQKVECQHRPFRKLEEPGMRTELSKEIKTSFIVECHSAGADGELFQPRSASFTKPDPKVTGYHVMTNVQNIKTKKVPDIPKNITVVKRNLHKDYDFGSGISEKGAECVPEEAQEVQLLDGHGNGIMFGHPSALLQDKLSCAMRLSVDFLAQRLRGHECQLKMSWDTKEERNGYTHITLNVSILSTYNKTEVLTPSHKEAEPVSDGKGLLNATNATLSKQELTVQGKNDLHVNPDQKQACTLKLSSFATSLTLKWAIAKLDLNRGEKKHGNSITPLQIRSGSSECFVQFYKLSNALDHPGNMKKYNLNQLTVRGKKMASTTTHTHTESFESGTIVTSSEVSSRGSAERGRRQVTLPDRAICPFPTVTFPAATDAHMALAARALASGLQQGPRQTEWLGPPETFKALSFQMQVSVLDLSLKCKTIAIAGIKGGKVAKDSDLHCHCSRNLTGLNCPSSTRTEVEEESSYKCVFWGTQKAKYLRYCKVSASELKRSGTLLQNPAEDQLWAAQTLLQAFQCTVYNSGTNYVFTKRLKLCRLEKGHPIYPVSELLLTVTDYNGVVNAMSNFIEKLCTGTDEYLLFPSKFQARNYNTTVSKKLDVNVHYIQKLHTRNYQ</sequence>
<proteinExistence type="predicted"/>
<organism evidence="2 3">
    <name type="scientific">Anas platyrhynchos</name>
    <name type="common">Mallard</name>
    <name type="synonym">Anas boschas</name>
    <dbReference type="NCBI Taxonomy" id="8839"/>
    <lineage>
        <taxon>Eukaryota</taxon>
        <taxon>Metazoa</taxon>
        <taxon>Chordata</taxon>
        <taxon>Craniata</taxon>
        <taxon>Vertebrata</taxon>
        <taxon>Euteleostomi</taxon>
        <taxon>Archelosauria</taxon>
        <taxon>Archosauria</taxon>
        <taxon>Dinosauria</taxon>
        <taxon>Saurischia</taxon>
        <taxon>Theropoda</taxon>
        <taxon>Coelurosauria</taxon>
        <taxon>Aves</taxon>
        <taxon>Neognathae</taxon>
        <taxon>Galloanserae</taxon>
        <taxon>Anseriformes</taxon>
        <taxon>Anatidae</taxon>
        <taxon>Anatinae</taxon>
        <taxon>Anas</taxon>
    </lineage>
</organism>
<accession>R0LQZ7</accession>
<protein>
    <submittedName>
        <fullName evidence="2">Uncharacterized protein</fullName>
    </submittedName>
</protein>
<feature type="compositionally biased region" description="Polar residues" evidence="1">
    <location>
        <begin position="391"/>
        <end position="406"/>
    </location>
</feature>